<dbReference type="Proteomes" id="UP000095709">
    <property type="component" value="Unassembled WGS sequence"/>
</dbReference>
<protein>
    <submittedName>
        <fullName evidence="1">Uncharacterized protein</fullName>
    </submittedName>
</protein>
<proteinExistence type="predicted"/>
<evidence type="ECO:0000313" key="1">
    <source>
        <dbReference type="EMBL" id="CUP61483.1"/>
    </source>
</evidence>
<name>A0A174PKI4_9FIRM</name>
<dbReference type="RefSeq" id="WP_242857222.1">
    <property type="nucleotide sequence ID" value="NZ_CZAL01000013.1"/>
</dbReference>
<dbReference type="AlphaFoldDB" id="A0A174PKI4"/>
<evidence type="ECO:0000313" key="2">
    <source>
        <dbReference type="Proteomes" id="UP000095709"/>
    </source>
</evidence>
<reference evidence="1 2" key="1">
    <citation type="submission" date="2015-09" db="EMBL/GenBank/DDBJ databases">
        <authorList>
            <consortium name="Pathogen Informatics"/>
        </authorList>
    </citation>
    <scope>NUCLEOTIDE SEQUENCE [LARGE SCALE GENOMIC DNA]</scope>
    <source>
        <strain evidence="1 2">2789STDY5834885</strain>
    </source>
</reference>
<accession>A0A174PKI4</accession>
<organism evidence="1 2">
    <name type="scientific">Fusicatenibacter saccharivorans</name>
    <dbReference type="NCBI Taxonomy" id="1150298"/>
    <lineage>
        <taxon>Bacteria</taxon>
        <taxon>Bacillati</taxon>
        <taxon>Bacillota</taxon>
        <taxon>Clostridia</taxon>
        <taxon>Lachnospirales</taxon>
        <taxon>Lachnospiraceae</taxon>
        <taxon>Fusicatenibacter</taxon>
    </lineage>
</organism>
<gene>
    <name evidence="1" type="ORF">ERS852498_02381</name>
</gene>
<sequence length="400" mass="43972">MHRIGKLGLQVFAAPDNMTGQAQIQVKAREIDFVTSFGKNIQALLDVLGIIRMIKKDNNTVLKTKKVTGNLHSGEVAEGEEIPYSQYAVEEIPFDTIKISKYRKGVTLEAIAEKGYDAAVQDTDEEFKTDLQNVVMDKLYAQLKAGSLTGHESTWQMAVAMAIGKVKDKFKKMRRTATGVAVWVNTLDVYKYVGAADISLQTAFGFEYMKKFLGADVVFVSSEIPENVVIATPLNNIIGYYIDPGDSEFVKAGLSYTTDPTTHFIGFHAQGTYERAISDLYAIMGLRLFCEYLDAIAYISVGGADTQTLGKLTVTAAEGSETGKTKISVKEQLMSMKNCWKYKDAASATTVKYGDDVKNWSKWDGESEIASTAAHHITLVECDQNYKAVRSGDVTVAVKS</sequence>
<dbReference type="EMBL" id="CZAL01000013">
    <property type="protein sequence ID" value="CUP61483.1"/>
    <property type="molecule type" value="Genomic_DNA"/>
</dbReference>